<keyword evidence="1" id="KW-0472">Membrane</keyword>
<name>A0A2X0QIJ3_BROTH</name>
<accession>A0A2X0QIJ3</accession>
<feature type="transmembrane region" description="Helical" evidence="1">
    <location>
        <begin position="29"/>
        <end position="45"/>
    </location>
</feature>
<dbReference type="Proteomes" id="UP000270190">
    <property type="component" value="Unassembled WGS sequence"/>
</dbReference>
<reference evidence="3" key="1">
    <citation type="submission" date="2018-04" db="EMBL/GenBank/DDBJ databases">
        <authorList>
            <person name="Illikoud N."/>
        </authorList>
    </citation>
    <scope>NUCLEOTIDE SEQUENCE [LARGE SCALE GENOMIC DNA]</scope>
</reference>
<keyword evidence="1" id="KW-0812">Transmembrane</keyword>
<dbReference type="AlphaFoldDB" id="A0A2X0QIJ3"/>
<evidence type="ECO:0000256" key="1">
    <source>
        <dbReference type="SAM" id="Phobius"/>
    </source>
</evidence>
<dbReference type="EMBL" id="OUNC01000015">
    <property type="protein sequence ID" value="SPP28535.1"/>
    <property type="molecule type" value="Genomic_DNA"/>
</dbReference>
<proteinExistence type="predicted"/>
<gene>
    <name evidence="2" type="ORF">BTBSAS_220032</name>
</gene>
<keyword evidence="1" id="KW-1133">Transmembrane helix</keyword>
<evidence type="ECO:0000313" key="2">
    <source>
        <dbReference type="EMBL" id="SPP28535.1"/>
    </source>
</evidence>
<feature type="transmembrane region" description="Helical" evidence="1">
    <location>
        <begin position="5"/>
        <end position="23"/>
    </location>
</feature>
<organism evidence="2 3">
    <name type="scientific">Brochothrix thermosphacta</name>
    <name type="common">Microbacterium thermosphactum</name>
    <dbReference type="NCBI Taxonomy" id="2756"/>
    <lineage>
        <taxon>Bacteria</taxon>
        <taxon>Bacillati</taxon>
        <taxon>Bacillota</taxon>
        <taxon>Bacilli</taxon>
        <taxon>Bacillales</taxon>
        <taxon>Listeriaceae</taxon>
        <taxon>Brochothrix</taxon>
    </lineage>
</organism>
<protein>
    <submittedName>
        <fullName evidence="2">Uncharacterized protein</fullName>
    </submittedName>
</protein>
<sequence>MDSRNFSNCIIVILIYTDVIFIWSDSNIHFHYFYANVIGGFYFLYAKPSGWIDRKVES</sequence>
<evidence type="ECO:0000313" key="3">
    <source>
        <dbReference type="Proteomes" id="UP000270190"/>
    </source>
</evidence>